<feature type="compositionally biased region" description="Basic and acidic residues" evidence="4">
    <location>
        <begin position="348"/>
        <end position="365"/>
    </location>
</feature>
<proteinExistence type="predicted"/>
<dbReference type="Proteomes" id="UP000311382">
    <property type="component" value="Unassembled WGS sequence"/>
</dbReference>
<evidence type="ECO:0000256" key="3">
    <source>
        <dbReference type="PROSITE-ProRule" id="PRU00176"/>
    </source>
</evidence>
<evidence type="ECO:0000256" key="4">
    <source>
        <dbReference type="SAM" id="MobiDB-lite"/>
    </source>
</evidence>
<dbReference type="STRING" id="5288.A0A5C5FN27"/>
<name>A0A5C5FN27_9BASI</name>
<feature type="compositionally biased region" description="Basic and acidic residues" evidence="4">
    <location>
        <begin position="416"/>
        <end position="429"/>
    </location>
</feature>
<evidence type="ECO:0000256" key="2">
    <source>
        <dbReference type="ARBA" id="ARBA00022884"/>
    </source>
</evidence>
<dbReference type="InterPro" id="IPR000504">
    <property type="entry name" value="RRM_dom"/>
</dbReference>
<keyword evidence="2 3" id="KW-0694">RNA-binding</keyword>
<feature type="domain" description="RRM" evidence="5">
    <location>
        <begin position="163"/>
        <end position="243"/>
    </location>
</feature>
<dbReference type="SMART" id="SM00360">
    <property type="entry name" value="RRM"/>
    <property type="match status" value="2"/>
</dbReference>
<accession>A0A5C5FN27</accession>
<organism evidence="6 7">
    <name type="scientific">Rhodotorula diobovata</name>
    <dbReference type="NCBI Taxonomy" id="5288"/>
    <lineage>
        <taxon>Eukaryota</taxon>
        <taxon>Fungi</taxon>
        <taxon>Dikarya</taxon>
        <taxon>Basidiomycota</taxon>
        <taxon>Pucciniomycotina</taxon>
        <taxon>Microbotryomycetes</taxon>
        <taxon>Sporidiobolales</taxon>
        <taxon>Sporidiobolaceae</taxon>
        <taxon>Rhodotorula</taxon>
    </lineage>
</organism>
<feature type="region of interest" description="Disordered" evidence="4">
    <location>
        <begin position="348"/>
        <end position="429"/>
    </location>
</feature>
<dbReference type="Pfam" id="PF00076">
    <property type="entry name" value="RRM_1"/>
    <property type="match status" value="2"/>
</dbReference>
<sequence>MDDERLYSFAIPPPGDDTPSAPVELTGIKHVHPSRAHLSAVAPSTASNKRKHGTATATKGPAATRAAHSKKREAPTTAAHEDDDGGEAAAPDALPPLADDEEKPLSHKEKRLAKKRKLAAEAAGLDPDAPAPAPAAAATTSSGSTATTIGTTLVGNTPGRSAHGIWVGNMNYATHPRELLAWFAGHGLKEVVRINMPSGKRSHENNRGFAYLDFPTAEDQQAAVALSEQHLDGRKLLIKASSDYSGRPAPAPAAGAGAGGAVKDVLASLDPSALERPDPRAAAHAAEGAAAAGSTATATIDSAAPPTLNRTARKILSRQKNPAGPTLFLGNLGFETTVDDIRDMFDRNQRRSSEWAPKGKGEKKDRKGKKGDKKGKGKGKGKEGESGDEDEDEEDADTDRDDDDSSSDSSEEEDSGDKKAKGPKDLAKAKDAGIRKIRLGTFEDTGKCKGWAFVDFHLAAQATRALLNLHNHQLNGRKLNVEYASAEAVRRGQLGSRAVSKAHGRQRREAPAEGADEGYGDRAGGGGGAGRKRAEREWDDGDVRSFAAEAVADAAANGNGRPERQRREKMPRGGDGAERRGREPQPLPGGKRAKPGAALAMAQRASEAIVPGQGKKVTFD</sequence>
<dbReference type="GO" id="GO:0003723">
    <property type="term" value="F:RNA binding"/>
    <property type="evidence" value="ECO:0007669"/>
    <property type="project" value="UniProtKB-UniRule"/>
</dbReference>
<feature type="region of interest" description="Disordered" evidence="4">
    <location>
        <begin position="273"/>
        <end position="306"/>
    </location>
</feature>
<feature type="region of interest" description="Disordered" evidence="4">
    <location>
        <begin position="494"/>
        <end position="538"/>
    </location>
</feature>
<feature type="domain" description="RRM" evidence="5">
    <location>
        <begin position="325"/>
        <end position="486"/>
    </location>
</feature>
<feature type="compositionally biased region" description="Low complexity" evidence="4">
    <location>
        <begin position="54"/>
        <end position="66"/>
    </location>
</feature>
<keyword evidence="1" id="KW-0677">Repeat</keyword>
<dbReference type="OrthoDB" id="439808at2759"/>
<feature type="compositionally biased region" description="Basic and acidic residues" evidence="4">
    <location>
        <begin position="561"/>
        <end position="583"/>
    </location>
</feature>
<feature type="region of interest" description="Disordered" evidence="4">
    <location>
        <begin position="1"/>
        <end position="24"/>
    </location>
</feature>
<dbReference type="PANTHER" id="PTHR23236:SF119">
    <property type="entry name" value="NUCLEAR RNA-BINDING PROTEIN SART-3"/>
    <property type="match status" value="1"/>
</dbReference>
<evidence type="ECO:0000313" key="6">
    <source>
        <dbReference type="EMBL" id="TNY18257.1"/>
    </source>
</evidence>
<dbReference type="EMBL" id="SOZI01000148">
    <property type="protein sequence ID" value="TNY18257.1"/>
    <property type="molecule type" value="Genomic_DNA"/>
</dbReference>
<feature type="region of interest" description="Disordered" evidence="4">
    <location>
        <begin position="36"/>
        <end position="144"/>
    </location>
</feature>
<dbReference type="InterPro" id="IPR012677">
    <property type="entry name" value="Nucleotide-bd_a/b_plait_sf"/>
</dbReference>
<reference evidence="6 7" key="1">
    <citation type="submission" date="2019-03" db="EMBL/GenBank/DDBJ databases">
        <title>Rhodosporidium diobovatum UCD-FST 08-225 genome sequencing, assembly, and annotation.</title>
        <authorList>
            <person name="Fakankun I.U."/>
            <person name="Fristensky B."/>
            <person name="Levin D.B."/>
        </authorList>
    </citation>
    <scope>NUCLEOTIDE SEQUENCE [LARGE SCALE GENOMIC DNA]</scope>
    <source>
        <strain evidence="6 7">UCD-FST 08-225</strain>
    </source>
</reference>
<comment type="caution">
    <text evidence="6">The sequence shown here is derived from an EMBL/GenBank/DDBJ whole genome shotgun (WGS) entry which is preliminary data.</text>
</comment>
<dbReference type="AlphaFoldDB" id="A0A5C5FN27"/>
<dbReference type="PANTHER" id="PTHR23236">
    <property type="entry name" value="EUKARYOTIC TRANSLATION INITIATION FACTOR 4B/4H"/>
    <property type="match status" value="1"/>
</dbReference>
<evidence type="ECO:0000256" key="1">
    <source>
        <dbReference type="ARBA" id="ARBA00022737"/>
    </source>
</evidence>
<dbReference type="PROSITE" id="PS50102">
    <property type="entry name" value="RRM"/>
    <property type="match status" value="2"/>
</dbReference>
<feature type="compositionally biased region" description="Low complexity" evidence="4">
    <location>
        <begin position="120"/>
        <end position="144"/>
    </location>
</feature>
<gene>
    <name evidence="6" type="ORF">DMC30DRAFT_380810</name>
</gene>
<feature type="compositionally biased region" description="Acidic residues" evidence="4">
    <location>
        <begin position="386"/>
        <end position="415"/>
    </location>
</feature>
<protein>
    <recommendedName>
        <fullName evidence="5">RRM domain-containing protein</fullName>
    </recommendedName>
</protein>
<feature type="compositionally biased region" description="Basic residues" evidence="4">
    <location>
        <begin position="366"/>
        <end position="379"/>
    </location>
</feature>
<evidence type="ECO:0000313" key="7">
    <source>
        <dbReference type="Proteomes" id="UP000311382"/>
    </source>
</evidence>
<dbReference type="SUPFAM" id="SSF54928">
    <property type="entry name" value="RNA-binding domain, RBD"/>
    <property type="match status" value="2"/>
</dbReference>
<feature type="compositionally biased region" description="Basic residues" evidence="4">
    <location>
        <begin position="108"/>
        <end position="117"/>
    </location>
</feature>
<dbReference type="Gene3D" id="3.30.70.330">
    <property type="match status" value="2"/>
</dbReference>
<feature type="compositionally biased region" description="Low complexity" evidence="4">
    <location>
        <begin position="282"/>
        <end position="306"/>
    </location>
</feature>
<feature type="compositionally biased region" description="Low complexity" evidence="4">
    <location>
        <begin position="87"/>
        <end position="97"/>
    </location>
</feature>
<feature type="region of interest" description="Disordered" evidence="4">
    <location>
        <begin position="551"/>
        <end position="620"/>
    </location>
</feature>
<keyword evidence="7" id="KW-1185">Reference proteome</keyword>
<evidence type="ECO:0000259" key="5">
    <source>
        <dbReference type="PROSITE" id="PS50102"/>
    </source>
</evidence>
<dbReference type="InterPro" id="IPR035979">
    <property type="entry name" value="RBD_domain_sf"/>
</dbReference>